<keyword evidence="1" id="KW-1133">Transmembrane helix</keyword>
<feature type="transmembrane region" description="Helical" evidence="1">
    <location>
        <begin position="37"/>
        <end position="58"/>
    </location>
</feature>
<accession>A0A9E7NLM6</accession>
<evidence type="ECO:0000313" key="2">
    <source>
        <dbReference type="EMBL" id="UTQ78181.1"/>
    </source>
</evidence>
<protein>
    <submittedName>
        <fullName evidence="2">Holin</fullName>
    </submittedName>
</protein>
<name>A0A9E7NLM6_9CAUD</name>
<keyword evidence="1" id="KW-0812">Transmembrane</keyword>
<organism evidence="2 3">
    <name type="scientific">Aeromonas phage JELG-KS1</name>
    <dbReference type="NCBI Taxonomy" id="2951233"/>
    <lineage>
        <taxon>Viruses</taxon>
        <taxon>Duplodnaviria</taxon>
        <taxon>Heunggongvirae</taxon>
        <taxon>Uroviricota</taxon>
        <taxon>Caudoviricetes</taxon>
        <taxon>Autographivirales</taxon>
        <taxon>Autotranscriptaviridae</taxon>
        <taxon>Studiervirinae</taxon>
        <taxon>Jelgvirus</taxon>
        <taxon>Jelgvirus JELGKS1</taxon>
    </lineage>
</organism>
<dbReference type="InterPro" id="IPR019682">
    <property type="entry name" value="Phage_T7_Gp17.5_holin"/>
</dbReference>
<dbReference type="Pfam" id="PF10746">
    <property type="entry name" value="Phage_holin_2_2"/>
    <property type="match status" value="1"/>
</dbReference>
<evidence type="ECO:0000313" key="3">
    <source>
        <dbReference type="Proteomes" id="UP001060072"/>
    </source>
</evidence>
<evidence type="ECO:0000256" key="1">
    <source>
        <dbReference type="SAM" id="Phobius"/>
    </source>
</evidence>
<dbReference type="EMBL" id="ON604651">
    <property type="protein sequence ID" value="UTQ78181.1"/>
    <property type="molecule type" value="Genomic_DNA"/>
</dbReference>
<dbReference type="Proteomes" id="UP001060072">
    <property type="component" value="Segment"/>
</dbReference>
<dbReference type="GO" id="GO:0044659">
    <property type="term" value="P:viral release from host cell by cytolysis"/>
    <property type="evidence" value="ECO:0007669"/>
    <property type="project" value="InterPro"/>
</dbReference>
<reference evidence="2" key="1">
    <citation type="submission" date="2022-05" db="EMBL/GenBank/DDBJ databases">
        <title>Complete genome sequence of Aeromonas phage JELG-KS1.</title>
        <authorList>
            <person name="Svanberga K."/>
            <person name="Dislers A."/>
            <person name="Kazaks A."/>
            <person name="Zrelovs N."/>
        </authorList>
    </citation>
    <scope>NUCLEOTIDE SEQUENCE</scope>
</reference>
<keyword evidence="3" id="KW-1185">Reference proteome</keyword>
<proteinExistence type="predicted"/>
<sequence>MSLEVQVGDALIRSAPIVGAAGAEVVSRHFGLTLHEWFYVATIAYTIVQVWAVIYNTLKGGGKPNE</sequence>
<keyword evidence="1" id="KW-0472">Membrane</keyword>